<reference evidence="9 10" key="1">
    <citation type="submission" date="2016-07" db="EMBL/GenBank/DDBJ databases">
        <title>Draft genome of the white-rot fungus Obba rivulosa 3A-2.</title>
        <authorList>
            <consortium name="DOE Joint Genome Institute"/>
            <person name="Miettinen O."/>
            <person name="Riley R."/>
            <person name="Acob R."/>
            <person name="Barry K."/>
            <person name="Cullen D."/>
            <person name="De Vries R."/>
            <person name="Hainaut M."/>
            <person name="Hatakka A."/>
            <person name="Henrissat B."/>
            <person name="Hilden K."/>
            <person name="Kuo R."/>
            <person name="Labutti K."/>
            <person name="Lipzen A."/>
            <person name="Makela M.R."/>
            <person name="Sandor L."/>
            <person name="Spatafora J.W."/>
            <person name="Grigoriev I.V."/>
            <person name="Hibbett D.S."/>
        </authorList>
    </citation>
    <scope>NUCLEOTIDE SEQUENCE [LARGE SCALE GENOMIC DNA]</scope>
    <source>
        <strain evidence="9 10">3A-2</strain>
    </source>
</reference>
<proteinExistence type="inferred from homology"/>
<dbReference type="GO" id="GO:0005789">
    <property type="term" value="C:endoplasmic reticulum membrane"/>
    <property type="evidence" value="ECO:0007669"/>
    <property type="project" value="UniProtKB-SubCell"/>
</dbReference>
<evidence type="ECO:0000256" key="8">
    <source>
        <dbReference type="SAM" id="Phobius"/>
    </source>
</evidence>
<feature type="transmembrane region" description="Helical" evidence="8">
    <location>
        <begin position="50"/>
        <end position="67"/>
    </location>
</feature>
<dbReference type="PANTHER" id="PTHR13505">
    <property type="entry name" value="TRANSMEMBRANE PROTEIN 208"/>
    <property type="match status" value="1"/>
</dbReference>
<dbReference type="AlphaFoldDB" id="A0A8E2J554"/>
<feature type="transmembrane region" description="Helical" evidence="8">
    <location>
        <begin position="20"/>
        <end position="38"/>
    </location>
</feature>
<evidence type="ECO:0000256" key="1">
    <source>
        <dbReference type="ARBA" id="ARBA00004477"/>
    </source>
</evidence>
<gene>
    <name evidence="9" type="ORF">OBBRIDRAFT_771240</name>
</gene>
<comment type="subcellular location">
    <subcellularLocation>
        <location evidence="1">Endoplasmic reticulum membrane</location>
        <topology evidence="1">Multi-pass membrane protein</topology>
    </subcellularLocation>
</comment>
<keyword evidence="6 8" id="KW-0472">Membrane</keyword>
<evidence type="ECO:0000313" key="9">
    <source>
        <dbReference type="EMBL" id="OCH93547.1"/>
    </source>
</evidence>
<protein>
    <submittedName>
        <fullName evidence="9">DUF788-domain-containing protein</fullName>
    </submittedName>
</protein>
<sequence>MANASAKRIAQQNAEAVKNLRLGMILSAVLSLLPRILFRRGSLSPKTFGFWIYVLSLIPSIFLSRYLERIGSPRRDPTTGTLISAGEDLGRPGIIEWCFDVVYITWACQIGSGIFGQWFWWLYLVIPLYATYKLWSGVISPLLLGRSAAPPAEDNNTGTQEPTSKRQEKLRKRADRGDARVRVQSAKR</sequence>
<evidence type="ECO:0000256" key="2">
    <source>
        <dbReference type="ARBA" id="ARBA00009950"/>
    </source>
</evidence>
<keyword evidence="10" id="KW-1185">Reference proteome</keyword>
<organism evidence="9 10">
    <name type="scientific">Obba rivulosa</name>
    <dbReference type="NCBI Taxonomy" id="1052685"/>
    <lineage>
        <taxon>Eukaryota</taxon>
        <taxon>Fungi</taxon>
        <taxon>Dikarya</taxon>
        <taxon>Basidiomycota</taxon>
        <taxon>Agaricomycotina</taxon>
        <taxon>Agaricomycetes</taxon>
        <taxon>Polyporales</taxon>
        <taxon>Gelatoporiaceae</taxon>
        <taxon>Obba</taxon>
    </lineage>
</organism>
<dbReference type="OrthoDB" id="10012212at2759"/>
<dbReference type="GO" id="GO:0006624">
    <property type="term" value="P:vacuolar protein processing"/>
    <property type="evidence" value="ECO:0007669"/>
    <property type="project" value="TreeGrafter"/>
</dbReference>
<evidence type="ECO:0000256" key="6">
    <source>
        <dbReference type="ARBA" id="ARBA00023136"/>
    </source>
</evidence>
<keyword evidence="3 8" id="KW-0812">Transmembrane</keyword>
<dbReference type="InterPro" id="IPR008506">
    <property type="entry name" value="SND2/TMEM208"/>
</dbReference>
<feature type="region of interest" description="Disordered" evidence="7">
    <location>
        <begin position="150"/>
        <end position="188"/>
    </location>
</feature>
<evidence type="ECO:0000256" key="4">
    <source>
        <dbReference type="ARBA" id="ARBA00022824"/>
    </source>
</evidence>
<keyword evidence="5 8" id="KW-1133">Transmembrane helix</keyword>
<evidence type="ECO:0000256" key="3">
    <source>
        <dbReference type="ARBA" id="ARBA00022692"/>
    </source>
</evidence>
<name>A0A8E2J554_9APHY</name>
<dbReference type="EMBL" id="KV722353">
    <property type="protein sequence ID" value="OCH93547.1"/>
    <property type="molecule type" value="Genomic_DNA"/>
</dbReference>
<evidence type="ECO:0000256" key="5">
    <source>
        <dbReference type="ARBA" id="ARBA00022989"/>
    </source>
</evidence>
<accession>A0A8E2J554</accession>
<dbReference type="PANTHER" id="PTHR13505:SF7">
    <property type="entry name" value="TRANSMEMBRANE PROTEIN 208"/>
    <property type="match status" value="1"/>
</dbReference>
<dbReference type="Pfam" id="PF05620">
    <property type="entry name" value="TMEM208_SND2"/>
    <property type="match status" value="1"/>
</dbReference>
<comment type="similarity">
    <text evidence="2">Belongs to the TMEM208 family.</text>
</comment>
<keyword evidence="4" id="KW-0256">Endoplasmic reticulum</keyword>
<evidence type="ECO:0000313" key="10">
    <source>
        <dbReference type="Proteomes" id="UP000250043"/>
    </source>
</evidence>
<evidence type="ECO:0000256" key="7">
    <source>
        <dbReference type="SAM" id="MobiDB-lite"/>
    </source>
</evidence>
<dbReference type="Proteomes" id="UP000250043">
    <property type="component" value="Unassembled WGS sequence"/>
</dbReference>
<dbReference type="GO" id="GO:0005773">
    <property type="term" value="C:vacuole"/>
    <property type="evidence" value="ECO:0007669"/>
    <property type="project" value="GOC"/>
</dbReference>